<feature type="compositionally biased region" description="Polar residues" evidence="2">
    <location>
        <begin position="104"/>
        <end position="116"/>
    </location>
</feature>
<dbReference type="PANTHER" id="PTHR31662">
    <property type="entry name" value="BNAANNG10740D PROTEIN-RELATED"/>
    <property type="match status" value="1"/>
</dbReference>
<dbReference type="GO" id="GO:0010468">
    <property type="term" value="P:regulation of gene expression"/>
    <property type="evidence" value="ECO:0007669"/>
    <property type="project" value="UniProtKB-ARBA"/>
</dbReference>
<dbReference type="PANTHER" id="PTHR31662:SF33">
    <property type="entry name" value="DNA-BINDING STOREKEEPER PROTEIN TRANSCRIPTIONAL REGULATOR-LIKE PROTEIN"/>
    <property type="match status" value="1"/>
</dbReference>
<feature type="region of interest" description="Disordered" evidence="2">
    <location>
        <begin position="228"/>
        <end position="247"/>
    </location>
</feature>
<protein>
    <recommendedName>
        <fullName evidence="3">Glabrous enhancer-binding protein-like DBD domain-containing protein</fullName>
    </recommendedName>
</protein>
<comment type="similarity">
    <text evidence="1">Belongs to the GeBP family.</text>
</comment>
<feature type="region of interest" description="Disordered" evidence="2">
    <location>
        <begin position="255"/>
        <end position="293"/>
    </location>
</feature>
<dbReference type="InterPro" id="IPR007592">
    <property type="entry name" value="GEBP"/>
</dbReference>
<feature type="domain" description="Glabrous enhancer-binding protein-like DBD" evidence="3">
    <location>
        <begin position="166"/>
        <end position="261"/>
    </location>
</feature>
<name>A0ABD2ZSV3_9GENT</name>
<dbReference type="EMBL" id="JBJUIK010000007">
    <property type="protein sequence ID" value="KAL3522098.1"/>
    <property type="molecule type" value="Genomic_DNA"/>
</dbReference>
<keyword evidence="5" id="KW-1185">Reference proteome</keyword>
<evidence type="ECO:0000256" key="1">
    <source>
        <dbReference type="ARBA" id="ARBA00010820"/>
    </source>
</evidence>
<evidence type="ECO:0000256" key="2">
    <source>
        <dbReference type="SAM" id="MobiDB-lite"/>
    </source>
</evidence>
<proteinExistence type="inferred from homology"/>
<dbReference type="Proteomes" id="UP001630127">
    <property type="component" value="Unassembled WGS sequence"/>
</dbReference>
<feature type="compositionally biased region" description="Basic and acidic residues" evidence="2">
    <location>
        <begin position="238"/>
        <end position="247"/>
    </location>
</feature>
<gene>
    <name evidence="4" type="ORF">ACH5RR_014932</name>
</gene>
<comment type="caution">
    <text evidence="4">The sequence shown here is derived from an EMBL/GenBank/DDBJ whole genome shotgun (WGS) entry which is preliminary data.</text>
</comment>
<sequence>MWGKNAAKPPAPDPPVESEEEEEASTEEGSESEPEPELPQTQTAQTSKKPDQPPSSSEDEESGSETDSETAIKKPDPNIKPIASKPMEDPPQKTTAAAKKPRSKPNSAGPPTSPTSGAGAKRPAAAAAATGGDEKKDAKRSKRKPEAEAETSDKKGNSTDDSKKLFQRLWSDDDEIAILKGMIDYSAKKKADPVADLNAFLEFIKKNLHIDVSRTQLQDKIRRLKKKYENNAGKATKGSKERILSKPHEQKAYDLSKKIWGNEKDGGGEESVESPKVNGTTTAVRKSRSRNAATKVDDEVVEERVKDLVSEKNVVVERLKKKVSVGCRDSLRIEEWVVKNGMELIEDEKKRAEFEEKWTELKVKEIELFAWKSELMAEQANLILDGLKSLGH</sequence>
<evidence type="ECO:0000313" key="4">
    <source>
        <dbReference type="EMBL" id="KAL3522098.1"/>
    </source>
</evidence>
<feature type="compositionally biased region" description="Low complexity" evidence="2">
    <location>
        <begin position="117"/>
        <end position="131"/>
    </location>
</feature>
<feature type="compositionally biased region" description="Basic and acidic residues" evidence="2">
    <location>
        <begin position="255"/>
        <end position="267"/>
    </location>
</feature>
<organism evidence="4 5">
    <name type="scientific">Cinchona calisaya</name>
    <dbReference type="NCBI Taxonomy" id="153742"/>
    <lineage>
        <taxon>Eukaryota</taxon>
        <taxon>Viridiplantae</taxon>
        <taxon>Streptophyta</taxon>
        <taxon>Embryophyta</taxon>
        <taxon>Tracheophyta</taxon>
        <taxon>Spermatophyta</taxon>
        <taxon>Magnoliopsida</taxon>
        <taxon>eudicotyledons</taxon>
        <taxon>Gunneridae</taxon>
        <taxon>Pentapetalae</taxon>
        <taxon>asterids</taxon>
        <taxon>lamiids</taxon>
        <taxon>Gentianales</taxon>
        <taxon>Rubiaceae</taxon>
        <taxon>Cinchonoideae</taxon>
        <taxon>Cinchoneae</taxon>
        <taxon>Cinchona</taxon>
    </lineage>
</organism>
<feature type="region of interest" description="Disordered" evidence="2">
    <location>
        <begin position="1"/>
        <end position="162"/>
    </location>
</feature>
<accession>A0ABD2ZSV3</accession>
<feature type="compositionally biased region" description="Acidic residues" evidence="2">
    <location>
        <begin position="16"/>
        <end position="36"/>
    </location>
</feature>
<evidence type="ECO:0000313" key="5">
    <source>
        <dbReference type="Proteomes" id="UP001630127"/>
    </source>
</evidence>
<dbReference type="AlphaFoldDB" id="A0ABD2ZSV3"/>
<reference evidence="4 5" key="1">
    <citation type="submission" date="2024-11" db="EMBL/GenBank/DDBJ databases">
        <title>A near-complete genome assembly of Cinchona calisaya.</title>
        <authorList>
            <person name="Lian D.C."/>
            <person name="Zhao X.W."/>
            <person name="Wei L."/>
        </authorList>
    </citation>
    <scope>NUCLEOTIDE SEQUENCE [LARGE SCALE GENOMIC DNA]</scope>
    <source>
        <tissue evidence="4">Nenye</tissue>
    </source>
</reference>
<dbReference type="InterPro" id="IPR053932">
    <property type="entry name" value="GeBP-like_DBD"/>
</dbReference>
<feature type="compositionally biased region" description="Basic and acidic residues" evidence="2">
    <location>
        <begin position="144"/>
        <end position="162"/>
    </location>
</feature>
<evidence type="ECO:0000259" key="3">
    <source>
        <dbReference type="Pfam" id="PF04504"/>
    </source>
</evidence>
<dbReference type="Pfam" id="PF04504">
    <property type="entry name" value="GeBP-like_DBD"/>
    <property type="match status" value="1"/>
</dbReference>
<feature type="compositionally biased region" description="Acidic residues" evidence="2">
    <location>
        <begin position="57"/>
        <end position="68"/>
    </location>
</feature>